<organism evidence="3 4">
    <name type="scientific">Arcicella aurantiaca</name>
    <dbReference type="NCBI Taxonomy" id="591202"/>
    <lineage>
        <taxon>Bacteria</taxon>
        <taxon>Pseudomonadati</taxon>
        <taxon>Bacteroidota</taxon>
        <taxon>Cytophagia</taxon>
        <taxon>Cytophagales</taxon>
        <taxon>Flectobacillaceae</taxon>
        <taxon>Arcicella</taxon>
    </lineage>
</organism>
<reference evidence="3 4" key="1">
    <citation type="submission" date="2018-05" db="EMBL/GenBank/DDBJ databases">
        <title>Genomic Encyclopedia of Archaeal and Bacterial Type Strains, Phase II (KMG-II): from individual species to whole genera.</title>
        <authorList>
            <person name="Goeker M."/>
        </authorList>
    </citation>
    <scope>NUCLEOTIDE SEQUENCE [LARGE SCALE GENOMIC DNA]</scope>
    <source>
        <strain evidence="3 4">DSM 22214</strain>
    </source>
</reference>
<gene>
    <name evidence="3" type="ORF">LV89_00223</name>
</gene>
<evidence type="ECO:0000256" key="1">
    <source>
        <dbReference type="SAM" id="Coils"/>
    </source>
</evidence>
<accession>A0A316EFC3</accession>
<dbReference type="GO" id="GO:0016787">
    <property type="term" value="F:hydrolase activity"/>
    <property type="evidence" value="ECO:0007669"/>
    <property type="project" value="UniProtKB-KW"/>
</dbReference>
<feature type="transmembrane region" description="Helical" evidence="2">
    <location>
        <begin position="476"/>
        <end position="497"/>
    </location>
</feature>
<dbReference type="Pfam" id="PF12412">
    <property type="entry name" value="DUF3667"/>
    <property type="match status" value="1"/>
</dbReference>
<feature type="transmembrane region" description="Helical" evidence="2">
    <location>
        <begin position="91"/>
        <end position="111"/>
    </location>
</feature>
<dbReference type="AlphaFoldDB" id="A0A316EFC3"/>
<evidence type="ECO:0000313" key="4">
    <source>
        <dbReference type="Proteomes" id="UP000245489"/>
    </source>
</evidence>
<keyword evidence="2" id="KW-0812">Transmembrane</keyword>
<dbReference type="InterPro" id="IPR022134">
    <property type="entry name" value="DUF3667"/>
</dbReference>
<dbReference type="OrthoDB" id="7446256at2"/>
<keyword evidence="2" id="KW-1133">Transmembrane helix</keyword>
<sequence>MSVHKKRRKVEICHNCHTILKIEDNFCPNCGQENHDLKVPLGHLAFEVFEGFTHFDTKFYNTMVSIFLYPGKITKDFLEGRRGRYVPPIRLYFLVSFIFFLGLGYMVDLVLKGSSDFLTDNITVKDQAGNVKNKAKQNLEEEVEDAKDKLEEIKTSKDTNGLANAQDNVKAAELALKMYGKLDKKTKKAQSKFNKWVDFTSVSLGEILDEMNLDSEDTLRKLISNLPEDKQRERLIEIQKQIIADTTNTEEIAEVSKDLRDYFTETIGKKKLLEYSLNLHALKNNASLKIHYDTDTILTIKGSDGSLENTTYLKKVLKMSDEQLDSLNRKKGNETMAFLRPFQRGILRNLTYYQLAFSEDAEKAFSEIAHLGIGAFSLMMFILMPIVAFLLKIIYSKRTHSIISYPFRLWKYLWDWTMYLIRFRKIRKYRHVPHLMAGHTRYYYEHLIFSIHIHSVFFLMLIIFVGGGVLLGYWKIALIMTMLGFFLYFIISLKTVYRQGIVKTLFKSVILFYLYLISFIMILSITSAFKFATS</sequence>
<keyword evidence="4" id="KW-1185">Reference proteome</keyword>
<protein>
    <submittedName>
        <fullName evidence="3">Peptidoglycan hydrolase CwlO-like protein</fullName>
    </submittedName>
</protein>
<keyword evidence="2" id="KW-0472">Membrane</keyword>
<dbReference type="RefSeq" id="WP_109741010.1">
    <property type="nucleotide sequence ID" value="NZ_QGGO01000001.1"/>
</dbReference>
<feature type="transmembrane region" description="Helical" evidence="2">
    <location>
        <begin position="447"/>
        <end position="470"/>
    </location>
</feature>
<comment type="caution">
    <text evidence="3">The sequence shown here is derived from an EMBL/GenBank/DDBJ whole genome shotgun (WGS) entry which is preliminary data.</text>
</comment>
<evidence type="ECO:0000313" key="3">
    <source>
        <dbReference type="EMBL" id="PWK29383.1"/>
    </source>
</evidence>
<evidence type="ECO:0000256" key="2">
    <source>
        <dbReference type="SAM" id="Phobius"/>
    </source>
</evidence>
<feature type="transmembrane region" description="Helical" evidence="2">
    <location>
        <begin position="368"/>
        <end position="391"/>
    </location>
</feature>
<dbReference type="Proteomes" id="UP000245489">
    <property type="component" value="Unassembled WGS sequence"/>
</dbReference>
<keyword evidence="3" id="KW-0378">Hydrolase</keyword>
<keyword evidence="1" id="KW-0175">Coiled coil</keyword>
<proteinExistence type="predicted"/>
<feature type="transmembrane region" description="Helical" evidence="2">
    <location>
        <begin position="509"/>
        <end position="529"/>
    </location>
</feature>
<name>A0A316EFC3_9BACT</name>
<dbReference type="EMBL" id="QGGO01000001">
    <property type="protein sequence ID" value="PWK29383.1"/>
    <property type="molecule type" value="Genomic_DNA"/>
</dbReference>
<feature type="coiled-coil region" evidence="1">
    <location>
        <begin position="125"/>
        <end position="156"/>
    </location>
</feature>